<sequence length="380" mass="42924">MSYEQAEDAEHMADEYEMEDVDDDMDEEFRGREMAGSDSEVDEHDYLNNKMADTSAAQARKGKDIQGIPWERLNITREKYRQTRLEQYKNYENIPQSGEGSEKECKVTMKGGMYYDFRRNSRSVKSTILHFQLRNLVWATSKHDVYLMSHFSVTHWSALTCNKTEVLNVSGHVAPREKHPGSLLEGFTQTQVSTLAVRDRLLVAGGFQGELICKHTSLSPDGKLLIIVGDNPEGMLVDSGTGKMVTSLVGHLDFSFASAWHPDGLTFATGNQDKTCRIWDVRNLSKSVAALKGNLGAIRSIRYSSDGRFMAMAEPADFVHVFDAKSGYEKEQEIDFFGEISGMSFSPDTESLFIGVWDRTYGSLLEFGRRRNNSYLDSIF</sequence>
<dbReference type="EMBL" id="CM046393">
    <property type="protein sequence ID" value="KAI8553088.1"/>
    <property type="molecule type" value="Genomic_DNA"/>
</dbReference>
<reference evidence="1" key="1">
    <citation type="submission" date="2022-02" db="EMBL/GenBank/DDBJ databases">
        <title>Plant Genome Project.</title>
        <authorList>
            <person name="Zhang R.-G."/>
        </authorList>
    </citation>
    <scope>NUCLEOTIDE SEQUENCE</scope>
    <source>
        <strain evidence="1">AT1</strain>
    </source>
</reference>
<evidence type="ECO:0000313" key="2">
    <source>
        <dbReference type="Proteomes" id="UP001062846"/>
    </source>
</evidence>
<keyword evidence="2" id="KW-1185">Reference proteome</keyword>
<evidence type="ECO:0000313" key="1">
    <source>
        <dbReference type="EMBL" id="KAI8553088.1"/>
    </source>
</evidence>
<organism evidence="1 2">
    <name type="scientific">Rhododendron molle</name>
    <name type="common">Chinese azalea</name>
    <name type="synonym">Azalea mollis</name>
    <dbReference type="NCBI Taxonomy" id="49168"/>
    <lineage>
        <taxon>Eukaryota</taxon>
        <taxon>Viridiplantae</taxon>
        <taxon>Streptophyta</taxon>
        <taxon>Embryophyta</taxon>
        <taxon>Tracheophyta</taxon>
        <taxon>Spermatophyta</taxon>
        <taxon>Magnoliopsida</taxon>
        <taxon>eudicotyledons</taxon>
        <taxon>Gunneridae</taxon>
        <taxon>Pentapetalae</taxon>
        <taxon>asterids</taxon>
        <taxon>Ericales</taxon>
        <taxon>Ericaceae</taxon>
        <taxon>Ericoideae</taxon>
        <taxon>Rhodoreae</taxon>
        <taxon>Rhododendron</taxon>
    </lineage>
</organism>
<name>A0ACC0NKR9_RHOML</name>
<dbReference type="Proteomes" id="UP001062846">
    <property type="component" value="Chromosome 6"/>
</dbReference>
<comment type="caution">
    <text evidence="1">The sequence shown here is derived from an EMBL/GenBank/DDBJ whole genome shotgun (WGS) entry which is preliminary data.</text>
</comment>
<gene>
    <name evidence="1" type="ORF">RHMOL_Rhmol06G0317800</name>
</gene>
<protein>
    <submittedName>
        <fullName evidence="1">Uncharacterized protein</fullName>
    </submittedName>
</protein>
<proteinExistence type="predicted"/>
<accession>A0ACC0NKR9</accession>